<reference evidence="1" key="3">
    <citation type="submission" date="2025-09" db="UniProtKB">
        <authorList>
            <consortium name="Ensembl"/>
        </authorList>
    </citation>
    <scope>IDENTIFICATION</scope>
</reference>
<reference evidence="2" key="1">
    <citation type="submission" date="2017-10" db="EMBL/GenBank/DDBJ databases">
        <title>A new Pekin duck reference genome.</title>
        <authorList>
            <person name="Hou Z.-C."/>
            <person name="Zhou Z.-K."/>
            <person name="Zhu F."/>
            <person name="Hou S.-S."/>
        </authorList>
    </citation>
    <scope>NUCLEOTIDE SEQUENCE [LARGE SCALE GENOMIC DNA]</scope>
</reference>
<evidence type="ECO:0000313" key="2">
    <source>
        <dbReference type="Proteomes" id="UP000016666"/>
    </source>
</evidence>
<keyword evidence="2" id="KW-1185">Reference proteome</keyword>
<dbReference type="AlphaFoldDB" id="A0A493SS83"/>
<accession>A0A493SS83</accession>
<sequence>TWTPCAPPPTTSWRSSPCWASRRCARRWSGSCTTSSPSTAPTSTTGTWRCCVTP</sequence>
<name>A0A493SS83_ANAPP</name>
<dbReference type="Proteomes" id="UP000016666">
    <property type="component" value="Unassembled WGS sequence"/>
</dbReference>
<dbReference type="GeneTree" id="ENSGT01060000249269"/>
<reference evidence="1" key="2">
    <citation type="submission" date="2025-08" db="UniProtKB">
        <authorList>
            <consortium name="Ensembl"/>
        </authorList>
    </citation>
    <scope>IDENTIFICATION</scope>
</reference>
<proteinExistence type="predicted"/>
<dbReference type="OMA" id="RSSPCWA"/>
<dbReference type="Ensembl" id="ENSAPLT00000020162.1">
    <property type="protein sequence ID" value="ENSAPLP00000016360.1"/>
    <property type="gene ID" value="ENSAPLG00000028501.1"/>
</dbReference>
<protein>
    <submittedName>
        <fullName evidence="1">Uncharacterized protein</fullName>
    </submittedName>
</protein>
<organism evidence="1 2">
    <name type="scientific">Anas platyrhynchos platyrhynchos</name>
    <name type="common">Northern mallard</name>
    <dbReference type="NCBI Taxonomy" id="8840"/>
    <lineage>
        <taxon>Eukaryota</taxon>
        <taxon>Metazoa</taxon>
        <taxon>Chordata</taxon>
        <taxon>Craniata</taxon>
        <taxon>Vertebrata</taxon>
        <taxon>Euteleostomi</taxon>
        <taxon>Archelosauria</taxon>
        <taxon>Archosauria</taxon>
        <taxon>Dinosauria</taxon>
        <taxon>Saurischia</taxon>
        <taxon>Theropoda</taxon>
        <taxon>Coelurosauria</taxon>
        <taxon>Aves</taxon>
        <taxon>Neognathae</taxon>
        <taxon>Galloanserae</taxon>
        <taxon>Anseriformes</taxon>
        <taxon>Anatidae</taxon>
        <taxon>Anatinae</taxon>
        <taxon>Anas</taxon>
    </lineage>
</organism>
<evidence type="ECO:0000313" key="1">
    <source>
        <dbReference type="Ensembl" id="ENSAPLP00000016360.1"/>
    </source>
</evidence>